<evidence type="ECO:0000259" key="8">
    <source>
        <dbReference type="PROSITE" id="PS50048"/>
    </source>
</evidence>
<keyword evidence="10" id="KW-1185">Reference proteome</keyword>
<organism evidence="9 10">
    <name type="scientific">Peltaster fructicola</name>
    <dbReference type="NCBI Taxonomy" id="286661"/>
    <lineage>
        <taxon>Eukaryota</taxon>
        <taxon>Fungi</taxon>
        <taxon>Dikarya</taxon>
        <taxon>Ascomycota</taxon>
        <taxon>Pezizomycotina</taxon>
        <taxon>Dothideomycetes</taxon>
        <taxon>Dothideomycetes incertae sedis</taxon>
        <taxon>Peltaster</taxon>
    </lineage>
</organism>
<name>A0A6H0XMC5_9PEZI</name>
<dbReference type="InterPro" id="IPR050815">
    <property type="entry name" value="TF_fung"/>
</dbReference>
<proteinExistence type="predicted"/>
<feature type="compositionally biased region" description="Low complexity" evidence="7">
    <location>
        <begin position="12"/>
        <end position="28"/>
    </location>
</feature>
<evidence type="ECO:0000256" key="2">
    <source>
        <dbReference type="ARBA" id="ARBA00022723"/>
    </source>
</evidence>
<dbReference type="Pfam" id="PF00172">
    <property type="entry name" value="Zn_clus"/>
    <property type="match status" value="1"/>
</dbReference>
<dbReference type="SMART" id="SM00066">
    <property type="entry name" value="GAL4"/>
    <property type="match status" value="1"/>
</dbReference>
<dbReference type="OrthoDB" id="4356994at2759"/>
<comment type="subcellular location">
    <subcellularLocation>
        <location evidence="1">Nucleus</location>
    </subcellularLocation>
</comment>
<keyword evidence="6" id="KW-0175">Coiled coil</keyword>
<dbReference type="InterPro" id="IPR007219">
    <property type="entry name" value="XnlR_reg_dom"/>
</dbReference>
<dbReference type="SUPFAM" id="SSF57701">
    <property type="entry name" value="Zn2/Cys6 DNA-binding domain"/>
    <property type="match status" value="1"/>
</dbReference>
<reference evidence="9 10" key="1">
    <citation type="journal article" date="2016" name="Sci. Rep.">
        <title>Peltaster fructicola genome reveals evolution from an invasive phytopathogen to an ectophytic parasite.</title>
        <authorList>
            <person name="Xu C."/>
            <person name="Chen H."/>
            <person name="Gleason M.L."/>
            <person name="Xu J.R."/>
            <person name="Liu H."/>
            <person name="Zhang R."/>
            <person name="Sun G."/>
        </authorList>
    </citation>
    <scope>NUCLEOTIDE SEQUENCE [LARGE SCALE GENOMIC DNA]</scope>
    <source>
        <strain evidence="9 10">LNHT1506</strain>
    </source>
</reference>
<dbReference type="PANTHER" id="PTHR47338">
    <property type="entry name" value="ZN(II)2CYS6 TRANSCRIPTION FACTOR (EUROFUNG)-RELATED"/>
    <property type="match status" value="1"/>
</dbReference>
<feature type="compositionally biased region" description="Low complexity" evidence="7">
    <location>
        <begin position="619"/>
        <end position="635"/>
    </location>
</feature>
<feature type="compositionally biased region" description="Polar residues" evidence="7">
    <location>
        <begin position="1"/>
        <end position="11"/>
    </location>
</feature>
<dbReference type="PANTHER" id="PTHR47338:SF5">
    <property type="entry name" value="ZN(II)2CYS6 TRANSCRIPTION FACTOR (EUROFUNG)"/>
    <property type="match status" value="1"/>
</dbReference>
<evidence type="ECO:0000256" key="7">
    <source>
        <dbReference type="SAM" id="MobiDB-lite"/>
    </source>
</evidence>
<evidence type="ECO:0000256" key="5">
    <source>
        <dbReference type="ARBA" id="ARBA00023242"/>
    </source>
</evidence>
<keyword evidence="3" id="KW-0805">Transcription regulation</keyword>
<dbReference type="Gene3D" id="4.10.240.10">
    <property type="entry name" value="Zn(2)-C6 fungal-type DNA-binding domain"/>
    <property type="match status" value="1"/>
</dbReference>
<evidence type="ECO:0000256" key="1">
    <source>
        <dbReference type="ARBA" id="ARBA00004123"/>
    </source>
</evidence>
<gene>
    <name evidence="9" type="ORF">AMS68_001296</name>
</gene>
<dbReference type="PROSITE" id="PS00463">
    <property type="entry name" value="ZN2_CY6_FUNGAL_1"/>
    <property type="match status" value="1"/>
</dbReference>
<evidence type="ECO:0000256" key="4">
    <source>
        <dbReference type="ARBA" id="ARBA00023163"/>
    </source>
</evidence>
<keyword evidence="2" id="KW-0479">Metal-binding</keyword>
<dbReference type="GO" id="GO:0006351">
    <property type="term" value="P:DNA-templated transcription"/>
    <property type="evidence" value="ECO:0007669"/>
    <property type="project" value="InterPro"/>
</dbReference>
<dbReference type="InterPro" id="IPR001138">
    <property type="entry name" value="Zn2Cys6_DnaBD"/>
</dbReference>
<evidence type="ECO:0000313" key="9">
    <source>
        <dbReference type="EMBL" id="QIW95778.1"/>
    </source>
</evidence>
<dbReference type="AlphaFoldDB" id="A0A6H0XMC5"/>
<sequence length="654" mass="71706">MSTLTLALSSTPGQSAQQQLPASPAQLGSRARRTTCDGCRDRKAKCSRHQPTCQRCERLKIECVYPGPDISASQLNDILREMQMRLARTEASLQQRTRQCLDISGIESGGEASSLNDFSNQWKTTSPPSIVHGGGLVQLEVPMHTLDDETAEIFSSDWDMHGMSASNGEDAAILDSMHLAVLEPQHGVLSSATNQPDLPTTALPQTEIAFDLFQAFFEQASFRLPFVDSARFFTSLKQDKQATYHFNALKLAVAMTAAHAIGDSHTITERYYSSARIEVDSALRTEVEAGKPSQWDEVQALILLARYEFSAQLTTRAMLTTSRAMRLLVLLGGHAIHLDHNMRSRPIPGLTSQPRNELPEAEEMARTWWAAYALDCHCASKDEIVGMTVPITKVQTKLPQPWPPRRQYQSVTLGEYLDAPSASLLSLSSSFVVASQLTLDSIKHQQKSLDESAEAYNFCLEHDKLEKTMSAVMTSLGPPQFLANTSETHLASTIKIMLYGLRIMLHNTACLKAADMPFMESMVQRSKDICLSMAILATEVLESKDAHGLEMIGMGKLDFMLRTPLGLIAECLVETLKKSCGGIPDARVVSAMQTTTRALETSGWSQADHGELLEETRKAAASVTQSSARSSASGATLPSGPSEWGQLAWPGQLW</sequence>
<dbReference type="Pfam" id="PF04082">
    <property type="entry name" value="Fungal_trans"/>
    <property type="match status" value="1"/>
</dbReference>
<protein>
    <recommendedName>
        <fullName evidence="8">Zn(2)-C6 fungal-type domain-containing protein</fullName>
    </recommendedName>
</protein>
<accession>A0A6H0XMC5</accession>
<feature type="coiled-coil region" evidence="6">
    <location>
        <begin position="72"/>
        <end position="99"/>
    </location>
</feature>
<dbReference type="InterPro" id="IPR036864">
    <property type="entry name" value="Zn2-C6_fun-type_DNA-bd_sf"/>
</dbReference>
<feature type="domain" description="Zn(2)-C6 fungal-type" evidence="8">
    <location>
        <begin position="35"/>
        <end position="65"/>
    </location>
</feature>
<dbReference type="PROSITE" id="PS50048">
    <property type="entry name" value="ZN2_CY6_FUNGAL_2"/>
    <property type="match status" value="1"/>
</dbReference>
<evidence type="ECO:0000256" key="3">
    <source>
        <dbReference type="ARBA" id="ARBA00023015"/>
    </source>
</evidence>
<evidence type="ECO:0000313" key="10">
    <source>
        <dbReference type="Proteomes" id="UP000503462"/>
    </source>
</evidence>
<dbReference type="EMBL" id="CP051139">
    <property type="protein sequence ID" value="QIW95778.1"/>
    <property type="molecule type" value="Genomic_DNA"/>
</dbReference>
<feature type="region of interest" description="Disordered" evidence="7">
    <location>
        <begin position="1"/>
        <end position="32"/>
    </location>
</feature>
<dbReference type="GO" id="GO:0003677">
    <property type="term" value="F:DNA binding"/>
    <property type="evidence" value="ECO:0007669"/>
    <property type="project" value="InterPro"/>
</dbReference>
<keyword evidence="4" id="KW-0804">Transcription</keyword>
<dbReference type="Proteomes" id="UP000503462">
    <property type="component" value="Chromosome 1"/>
</dbReference>
<evidence type="ECO:0000256" key="6">
    <source>
        <dbReference type="SAM" id="Coils"/>
    </source>
</evidence>
<dbReference type="GO" id="GO:0008270">
    <property type="term" value="F:zinc ion binding"/>
    <property type="evidence" value="ECO:0007669"/>
    <property type="project" value="InterPro"/>
</dbReference>
<dbReference type="CDD" id="cd00067">
    <property type="entry name" value="GAL4"/>
    <property type="match status" value="1"/>
</dbReference>
<dbReference type="GO" id="GO:0000981">
    <property type="term" value="F:DNA-binding transcription factor activity, RNA polymerase II-specific"/>
    <property type="evidence" value="ECO:0007669"/>
    <property type="project" value="InterPro"/>
</dbReference>
<dbReference type="GO" id="GO:0005634">
    <property type="term" value="C:nucleus"/>
    <property type="evidence" value="ECO:0007669"/>
    <property type="project" value="UniProtKB-SubCell"/>
</dbReference>
<keyword evidence="5" id="KW-0539">Nucleus</keyword>
<dbReference type="CDD" id="cd12148">
    <property type="entry name" value="fungal_TF_MHR"/>
    <property type="match status" value="1"/>
</dbReference>
<feature type="region of interest" description="Disordered" evidence="7">
    <location>
        <begin position="618"/>
        <end position="644"/>
    </location>
</feature>